<feature type="region of interest" description="Disordered" evidence="1">
    <location>
        <begin position="14"/>
        <end position="39"/>
    </location>
</feature>
<feature type="compositionally biased region" description="Basic and acidic residues" evidence="1">
    <location>
        <begin position="97"/>
        <end position="107"/>
    </location>
</feature>
<feature type="compositionally biased region" description="Basic and acidic residues" evidence="1">
    <location>
        <begin position="30"/>
        <end position="39"/>
    </location>
</feature>
<organism evidence="2 3">
    <name type="scientific">Symbiodinium pilosum</name>
    <name type="common">Dinoflagellate</name>
    <dbReference type="NCBI Taxonomy" id="2952"/>
    <lineage>
        <taxon>Eukaryota</taxon>
        <taxon>Sar</taxon>
        <taxon>Alveolata</taxon>
        <taxon>Dinophyceae</taxon>
        <taxon>Suessiales</taxon>
        <taxon>Symbiodiniaceae</taxon>
        <taxon>Symbiodinium</taxon>
    </lineage>
</organism>
<comment type="caution">
    <text evidence="2">The sequence shown here is derived from an EMBL/GenBank/DDBJ whole genome shotgun (WGS) entry which is preliminary data.</text>
</comment>
<proteinExistence type="predicted"/>
<gene>
    <name evidence="2" type="ORF">SPIL2461_LOCUS12442</name>
</gene>
<dbReference type="EMBL" id="CAJNIZ010025646">
    <property type="protein sequence ID" value="CAE7485461.1"/>
    <property type="molecule type" value="Genomic_DNA"/>
</dbReference>
<dbReference type="OrthoDB" id="10689828at2759"/>
<evidence type="ECO:0000313" key="2">
    <source>
        <dbReference type="EMBL" id="CAE7485461.1"/>
    </source>
</evidence>
<feature type="compositionally biased region" description="Basic residues" evidence="1">
    <location>
        <begin position="115"/>
        <end position="134"/>
    </location>
</feature>
<dbReference type="Proteomes" id="UP000649617">
    <property type="component" value="Unassembled WGS sequence"/>
</dbReference>
<protein>
    <submittedName>
        <fullName evidence="2">Uncharacterized protein</fullName>
    </submittedName>
</protein>
<evidence type="ECO:0000313" key="3">
    <source>
        <dbReference type="Proteomes" id="UP000649617"/>
    </source>
</evidence>
<evidence type="ECO:0000256" key="1">
    <source>
        <dbReference type="SAM" id="MobiDB-lite"/>
    </source>
</evidence>
<keyword evidence="3" id="KW-1185">Reference proteome</keyword>
<feature type="region of interest" description="Disordered" evidence="1">
    <location>
        <begin position="69"/>
        <end position="165"/>
    </location>
</feature>
<sequence>AELQELGAVIKSLKEEQTATRRGTKVGHSSRQERDKTEKNLRTQLTWARRFDQPGAGKKEKVFSLAKKELKDEKAAAPLSRHARSALLEEDAQEELPEPKARTRELPPSEAKVTAVKKAKKRRKERKREKRRKAEKAEKTRGRPPVGSLSAFGGNTETGSRGATDKYPGWTRVNFVVDSGASEPVGYRSFRLADGSVVANEGTLEAKAWLLGDEVLELRASVAAISQPLLSVGQVTSRGNKVILGPKVCYLETTAGKKRRIFLKHGVYILPVWMDTNNRLFELAPHPFEGRSNARL</sequence>
<accession>A0A812SKK7</accession>
<reference evidence="2" key="1">
    <citation type="submission" date="2021-02" db="EMBL/GenBank/DDBJ databases">
        <authorList>
            <person name="Dougan E. K."/>
            <person name="Rhodes N."/>
            <person name="Thang M."/>
            <person name="Chan C."/>
        </authorList>
    </citation>
    <scope>NUCLEOTIDE SEQUENCE</scope>
</reference>
<dbReference type="AlphaFoldDB" id="A0A812SKK7"/>
<name>A0A812SKK7_SYMPI</name>
<feature type="non-terminal residue" evidence="2">
    <location>
        <position position="296"/>
    </location>
</feature>